<feature type="compositionally biased region" description="Basic and acidic residues" evidence="1">
    <location>
        <begin position="1169"/>
        <end position="1179"/>
    </location>
</feature>
<dbReference type="AlphaFoldDB" id="A0AAN9A990"/>
<sequence>MSVICQTFVQNTWRKDLCSNCFKSKEEHETERKSSVGGGSGIRETEGGNFSSIGLNRGLDGGVGGGSKRYLGVAGSVYQRSYYNRNSWNSMILDKTDSGLKSPGLIKGMSHLINQENEKNLKLSDMMDSEDSLRSSRLVQCVKASQSEAKLLTELLGDSVDDRQLQHEIKKEPDKPLKYFASRTNASPETSDNINSNAGSSSSSYETIFKTAQSNTTPSSNYNGVSDHIERDKEVMELTCDQVNDKEKDSSKTISFSILKHAGDSKSSKGSISFCSKLEEIIGYGGDVDYSDNEDTLNDDDDDDDDDDYDDFMDLTPDERVLRRLTEKNTEFNADNDNLKKDIEELLPSVKELEEKRKMIIAEIEELERLGKERSKDEKSKHPDEKKEEKPEGKVKLKRSPPLVSVKPLIARNKNEVRVNQVWPMKNGEIIRSGVSSDIEEVPLKGIKPKYVSREEEMIEKISCENETKTCATKITSVDEICISEYSKEEKVTSIDAICNSQNAKPERLTPIDYVCDLYANGTVKSDEICLIESSAITRMENLIQEQEPLKLSQEKNPEPLECKSVMLDMKREAEAFTITSERTDTYTSKNAESPHHGSQEAKLSITSSVSVGNSLHHVGKKDLDKKVPVSAPRKSLLSTLESSNKVLSALDPSDDAIAKVCHDCEIQKDTSDISNDSVLLSLKKSSVDRNYEQDHNDIFRDSEMVAINSIIDSESQVKEDTSLRNARDVTQKLNKSSFSSSDAVLSRQVPVNNEALEVPSSKDSLRLSYSFPNAKAFVAQSELESPRISEISKMSNGNSSNLFTTFGTPVTTSSSQNSFLYSPSSRSVYNDSNLQSPLYTPATTDFLKEIKSHPEVPKPTASIQKSALYASTSCLKGLPGGKPVITPKPPILKEKPKVPFKPAPSSSRIYSTPSQIISKPVVANIPFRASTPKPVGEDNIESKHNLVPNTSSFNAEGPFDSLCKVPQDKKKPPPTIHAPAIPAPSGAQKDEVLYDIPVTIASTQFISNVNNSSSCPTEATIYQEIDDQLGQNMLSEESSDSMMVTSNTSESLVSSKIGNVASPVIRSESSRCDSRSTFEANRSLVSAALELGSNSLKRCDGKRIAPQPPMEECISLLVEDVNNTITCGTSMNGDLQSQEGYSACMDNNDGESYSSFTDDFDDDEEEPEQRRIVSRKAERSSSAIPYYRNSIGNILTYEIQTIQG</sequence>
<feature type="region of interest" description="Disordered" evidence="1">
    <location>
        <begin position="1147"/>
        <end position="1179"/>
    </location>
</feature>
<organism evidence="2 3">
    <name type="scientific">Halocaridina rubra</name>
    <name type="common">Hawaiian red shrimp</name>
    <dbReference type="NCBI Taxonomy" id="373956"/>
    <lineage>
        <taxon>Eukaryota</taxon>
        <taxon>Metazoa</taxon>
        <taxon>Ecdysozoa</taxon>
        <taxon>Arthropoda</taxon>
        <taxon>Crustacea</taxon>
        <taxon>Multicrustacea</taxon>
        <taxon>Malacostraca</taxon>
        <taxon>Eumalacostraca</taxon>
        <taxon>Eucarida</taxon>
        <taxon>Decapoda</taxon>
        <taxon>Pleocyemata</taxon>
        <taxon>Caridea</taxon>
        <taxon>Atyoidea</taxon>
        <taxon>Atyidae</taxon>
        <taxon>Halocaridina</taxon>
    </lineage>
</organism>
<feature type="compositionally biased region" description="Acidic residues" evidence="1">
    <location>
        <begin position="289"/>
        <end position="311"/>
    </location>
</feature>
<feature type="compositionally biased region" description="Polar residues" evidence="1">
    <location>
        <begin position="580"/>
        <end position="592"/>
    </location>
</feature>
<dbReference type="Proteomes" id="UP001381693">
    <property type="component" value="Unassembled WGS sequence"/>
</dbReference>
<feature type="compositionally biased region" description="Basic and acidic residues" evidence="1">
    <location>
        <begin position="372"/>
        <end position="395"/>
    </location>
</feature>
<feature type="region of interest" description="Disordered" evidence="1">
    <location>
        <begin position="888"/>
        <end position="907"/>
    </location>
</feature>
<reference evidence="2 3" key="1">
    <citation type="submission" date="2023-11" db="EMBL/GenBank/DDBJ databases">
        <title>Halocaridina rubra genome assembly.</title>
        <authorList>
            <person name="Smith C."/>
        </authorList>
    </citation>
    <scope>NUCLEOTIDE SEQUENCE [LARGE SCALE GENOMIC DNA]</scope>
    <source>
        <strain evidence="2">EP-1</strain>
        <tissue evidence="2">Whole</tissue>
    </source>
</reference>
<evidence type="ECO:0000256" key="1">
    <source>
        <dbReference type="SAM" id="MobiDB-lite"/>
    </source>
</evidence>
<name>A0AAN9A990_HALRR</name>
<feature type="region of interest" description="Disordered" evidence="1">
    <location>
        <begin position="285"/>
        <end position="311"/>
    </location>
</feature>
<dbReference type="EMBL" id="JAXCGZ010000612">
    <property type="protein sequence ID" value="KAK7085746.1"/>
    <property type="molecule type" value="Genomic_DNA"/>
</dbReference>
<evidence type="ECO:0000313" key="2">
    <source>
        <dbReference type="EMBL" id="KAK7085746.1"/>
    </source>
</evidence>
<dbReference type="PANTHER" id="PTHR37970">
    <property type="entry name" value="PROTEIN CBG08587"/>
    <property type="match status" value="1"/>
</dbReference>
<feature type="region of interest" description="Disordered" evidence="1">
    <location>
        <begin position="28"/>
        <end position="49"/>
    </location>
</feature>
<protein>
    <submittedName>
        <fullName evidence="2">Uncharacterized protein</fullName>
    </submittedName>
</protein>
<comment type="caution">
    <text evidence="2">The sequence shown here is derived from an EMBL/GenBank/DDBJ whole genome shotgun (WGS) entry which is preliminary data.</text>
</comment>
<evidence type="ECO:0000313" key="3">
    <source>
        <dbReference type="Proteomes" id="UP001381693"/>
    </source>
</evidence>
<feature type="region of interest" description="Disordered" evidence="1">
    <location>
        <begin position="372"/>
        <end position="399"/>
    </location>
</feature>
<feature type="region of interest" description="Disordered" evidence="1">
    <location>
        <begin position="580"/>
        <end position="603"/>
    </location>
</feature>
<proteinExistence type="predicted"/>
<gene>
    <name evidence="2" type="ORF">SK128_025883</name>
</gene>
<accession>A0AAN9A990</accession>
<feature type="compositionally biased region" description="Acidic residues" evidence="1">
    <location>
        <begin position="1159"/>
        <end position="1168"/>
    </location>
</feature>
<dbReference type="PANTHER" id="PTHR37970:SF1">
    <property type="entry name" value="SERINE-RICH ADHESIN FOR PLATELETS"/>
    <property type="match status" value="1"/>
</dbReference>
<keyword evidence="3" id="KW-1185">Reference proteome</keyword>